<protein>
    <recommendedName>
        <fullName evidence="4">TM2 domain-containing protein</fullName>
    </recommendedName>
</protein>
<keyword evidence="1" id="KW-1133">Transmembrane helix</keyword>
<evidence type="ECO:0000256" key="1">
    <source>
        <dbReference type="SAM" id="Phobius"/>
    </source>
</evidence>
<comment type="caution">
    <text evidence="2">The sequence shown here is derived from an EMBL/GenBank/DDBJ whole genome shotgun (WGS) entry which is preliminary data.</text>
</comment>
<dbReference type="RefSeq" id="WP_129121085.1">
    <property type="nucleotide sequence ID" value="NZ_PEIB01000002.1"/>
</dbReference>
<dbReference type="OrthoDB" id="5768428at2"/>
<dbReference type="EMBL" id="PEIB01000002">
    <property type="protein sequence ID" value="RXJ74616.1"/>
    <property type="molecule type" value="Genomic_DNA"/>
</dbReference>
<keyword evidence="3" id="KW-1185">Reference proteome</keyword>
<evidence type="ECO:0000313" key="3">
    <source>
        <dbReference type="Proteomes" id="UP000290287"/>
    </source>
</evidence>
<gene>
    <name evidence="2" type="ORF">CS022_03360</name>
</gene>
<accession>A0A4Q0YTN9</accession>
<evidence type="ECO:0008006" key="4">
    <source>
        <dbReference type="Google" id="ProtNLM"/>
    </source>
</evidence>
<organism evidence="2 3">
    <name type="scientific">Veronia nyctiphanis</name>
    <dbReference type="NCBI Taxonomy" id="1278244"/>
    <lineage>
        <taxon>Bacteria</taxon>
        <taxon>Pseudomonadati</taxon>
        <taxon>Pseudomonadota</taxon>
        <taxon>Gammaproteobacteria</taxon>
        <taxon>Vibrionales</taxon>
        <taxon>Vibrionaceae</taxon>
        <taxon>Veronia</taxon>
    </lineage>
</organism>
<dbReference type="Proteomes" id="UP000290287">
    <property type="component" value="Unassembled WGS sequence"/>
</dbReference>
<feature type="transmembrane region" description="Helical" evidence="1">
    <location>
        <begin position="65"/>
        <end position="82"/>
    </location>
</feature>
<evidence type="ECO:0000313" key="2">
    <source>
        <dbReference type="EMBL" id="RXJ74616.1"/>
    </source>
</evidence>
<keyword evidence="1" id="KW-0472">Membrane</keyword>
<reference evidence="2 3" key="1">
    <citation type="submission" date="2017-10" db="EMBL/GenBank/DDBJ databases">
        <title>Nyctiphanis sp. nov., isolated from the stomach of the euphausiid Nyctiphanes simplex (Hansen, 1911) in the Gulf of California.</title>
        <authorList>
            <person name="Gomez-Gil B."/>
            <person name="Aguilar-Mendez M."/>
            <person name="Lopez-Cortes A."/>
            <person name="Gomez-Gutierrez J."/>
            <person name="Roque A."/>
            <person name="Lang E."/>
            <person name="Gonzalez-Castillo A."/>
        </authorList>
    </citation>
    <scope>NUCLEOTIDE SEQUENCE [LARGE SCALE GENOMIC DNA]</scope>
    <source>
        <strain evidence="2 3">CAIM 600</strain>
    </source>
</reference>
<dbReference type="AlphaFoldDB" id="A0A4Q0YTN9"/>
<name>A0A4Q0YTN9_9GAMM</name>
<feature type="transmembrane region" description="Helical" evidence="1">
    <location>
        <begin position="88"/>
        <end position="106"/>
    </location>
</feature>
<keyword evidence="1" id="KW-0812">Transmembrane</keyword>
<proteinExistence type="predicted"/>
<sequence>MSIFESIEELEHKEEALAQDVRNLSDAERKLYYKAQTKQLKDPDTYASLNWTFIGGVHHLYLGKYLVFVIELFLLISAVAGLVMGYEIAVIVLIGLALFELPQLFFSQKIVRQKNYDISRAILEEIKSTPGQ</sequence>